<keyword evidence="9" id="KW-0902">Two-component regulatory system</keyword>
<evidence type="ECO:0000256" key="3">
    <source>
        <dbReference type="ARBA" id="ARBA00012438"/>
    </source>
</evidence>
<protein>
    <recommendedName>
        <fullName evidence="3">histidine kinase</fullName>
        <ecNumber evidence="3">2.7.13.3</ecNumber>
    </recommendedName>
</protein>
<proteinExistence type="predicted"/>
<dbReference type="Pfam" id="PF00512">
    <property type="entry name" value="HisKA"/>
    <property type="match status" value="1"/>
</dbReference>
<dbReference type="PANTHER" id="PTHR43047:SF72">
    <property type="entry name" value="OSMOSENSING HISTIDINE PROTEIN KINASE SLN1"/>
    <property type="match status" value="1"/>
</dbReference>
<dbReference type="InterPro" id="IPR036890">
    <property type="entry name" value="HATPase_C_sf"/>
</dbReference>
<evidence type="ECO:0000256" key="8">
    <source>
        <dbReference type="ARBA" id="ARBA00022840"/>
    </source>
</evidence>
<evidence type="ECO:0000256" key="5">
    <source>
        <dbReference type="ARBA" id="ARBA00022679"/>
    </source>
</evidence>
<dbReference type="SMART" id="SM00387">
    <property type="entry name" value="HATPase_c"/>
    <property type="match status" value="1"/>
</dbReference>
<dbReference type="InterPro" id="IPR003594">
    <property type="entry name" value="HATPase_dom"/>
</dbReference>
<dbReference type="GO" id="GO:0005886">
    <property type="term" value="C:plasma membrane"/>
    <property type="evidence" value="ECO:0007669"/>
    <property type="project" value="TreeGrafter"/>
</dbReference>
<dbReference type="Gene3D" id="3.40.50.2300">
    <property type="match status" value="1"/>
</dbReference>
<keyword evidence="6" id="KW-0547">Nucleotide-binding</keyword>
<dbReference type="Proteomes" id="UP000317648">
    <property type="component" value="Chromosome"/>
</dbReference>
<dbReference type="InterPro" id="IPR005467">
    <property type="entry name" value="His_kinase_dom"/>
</dbReference>
<feature type="modified residue" description="4-aspartylphosphate" evidence="11">
    <location>
        <position position="37"/>
    </location>
</feature>
<evidence type="ECO:0000256" key="4">
    <source>
        <dbReference type="ARBA" id="ARBA00022553"/>
    </source>
</evidence>
<dbReference type="Pfam" id="PF00072">
    <property type="entry name" value="Response_reg"/>
    <property type="match status" value="1"/>
</dbReference>
<dbReference type="SMART" id="SM00448">
    <property type="entry name" value="REC"/>
    <property type="match status" value="1"/>
</dbReference>
<evidence type="ECO:0000259" key="15">
    <source>
        <dbReference type="PROSITE" id="PS50110"/>
    </source>
</evidence>
<dbReference type="InterPro" id="IPR004358">
    <property type="entry name" value="Sig_transdc_His_kin-like_C"/>
</dbReference>
<dbReference type="InterPro" id="IPR011006">
    <property type="entry name" value="CheY-like_superfamily"/>
</dbReference>
<keyword evidence="17" id="KW-1185">Reference proteome</keyword>
<evidence type="ECO:0000313" key="16">
    <source>
        <dbReference type="EMBL" id="QDU95873.1"/>
    </source>
</evidence>
<dbReference type="SMART" id="SM00388">
    <property type="entry name" value="HisKA"/>
    <property type="match status" value="1"/>
</dbReference>
<keyword evidence="12" id="KW-0175">Coiled coil</keyword>
<dbReference type="SUPFAM" id="SSF52172">
    <property type="entry name" value="CheY-like"/>
    <property type="match status" value="1"/>
</dbReference>
<dbReference type="PROSITE" id="PS50109">
    <property type="entry name" value="HIS_KIN"/>
    <property type="match status" value="1"/>
</dbReference>
<dbReference type="Gene3D" id="6.10.250.690">
    <property type="match status" value="1"/>
</dbReference>
<evidence type="ECO:0000256" key="2">
    <source>
        <dbReference type="ARBA" id="ARBA00004370"/>
    </source>
</evidence>
<dbReference type="RefSeq" id="WP_145054560.1">
    <property type="nucleotide sequence ID" value="NZ_CP036433.1"/>
</dbReference>
<keyword evidence="10" id="KW-0472">Membrane</keyword>
<feature type="coiled-coil region" evidence="12">
    <location>
        <begin position="113"/>
        <end position="140"/>
    </location>
</feature>
<feature type="region of interest" description="Disordered" evidence="13">
    <location>
        <begin position="359"/>
        <end position="378"/>
    </location>
</feature>
<dbReference type="FunFam" id="1.10.287.130:FF:000038">
    <property type="entry name" value="Sensory transduction histidine kinase"/>
    <property type="match status" value="1"/>
</dbReference>
<dbReference type="SUPFAM" id="SSF47384">
    <property type="entry name" value="Homodimeric domain of signal transducing histidine kinase"/>
    <property type="match status" value="1"/>
</dbReference>
<comment type="subcellular location">
    <subcellularLocation>
        <location evidence="2">Membrane</location>
    </subcellularLocation>
</comment>
<accession>A0A518DVM1</accession>
<dbReference type="GO" id="GO:0000155">
    <property type="term" value="F:phosphorelay sensor kinase activity"/>
    <property type="evidence" value="ECO:0007669"/>
    <property type="project" value="InterPro"/>
</dbReference>
<gene>
    <name evidence="16" type="primary">luxQ_3</name>
    <name evidence="16" type="ORF">Pla8534_36920</name>
</gene>
<keyword evidence="5 16" id="KW-0808">Transferase</keyword>
<dbReference type="Pfam" id="PF02518">
    <property type="entry name" value="HATPase_c"/>
    <property type="match status" value="1"/>
</dbReference>
<keyword evidence="4 11" id="KW-0597">Phosphoprotein</keyword>
<evidence type="ECO:0000256" key="1">
    <source>
        <dbReference type="ARBA" id="ARBA00000085"/>
    </source>
</evidence>
<dbReference type="Gene3D" id="3.30.565.10">
    <property type="entry name" value="Histidine kinase-like ATPase, C-terminal domain"/>
    <property type="match status" value="1"/>
</dbReference>
<organism evidence="16 17">
    <name type="scientific">Lignipirellula cremea</name>
    <dbReference type="NCBI Taxonomy" id="2528010"/>
    <lineage>
        <taxon>Bacteria</taxon>
        <taxon>Pseudomonadati</taxon>
        <taxon>Planctomycetota</taxon>
        <taxon>Planctomycetia</taxon>
        <taxon>Pirellulales</taxon>
        <taxon>Pirellulaceae</taxon>
        <taxon>Lignipirellula</taxon>
    </lineage>
</organism>
<dbReference type="PRINTS" id="PR00344">
    <property type="entry name" value="BCTRLSENSOR"/>
</dbReference>
<feature type="domain" description="Histidine kinase" evidence="14">
    <location>
        <begin position="140"/>
        <end position="360"/>
    </location>
</feature>
<dbReference type="SUPFAM" id="SSF55874">
    <property type="entry name" value="ATPase domain of HSP90 chaperone/DNA topoisomerase II/histidine kinase"/>
    <property type="match status" value="1"/>
</dbReference>
<sequence>MSAIQLWDLKYEVVAAYSGTEALATVSQHAFDCVLLDINMPGMDGFEVCRRLKADETTRAIPVIMVSARDADDDVINGLDAGADDYIVKPFHFPLVEARLRSALRGKYALDAIAVANEELEKARQAADDANKAKSEFLANMSHELRTPLNAVIGFSQGLLERTDRHPLNPHQIDRLQKILASGGHLLSLINDVLDISKVEAGRMEVNLTEICVQSLAREVQTMAEGLLLPKPAVRFEVQFAEQSPPLSSDLAKVRQILFNLVGNAIKFTESGVVTLRFQDHADALHMHVTDTGIGIAADQLPWIFDKFHQVRNASKTALKGTGLGLSISLAFAELLGGDLTVTSIENVGSTFTLKVPRSAPKPSGEELEFDRKQTIWS</sequence>
<dbReference type="KEGG" id="lcre:Pla8534_36920"/>
<dbReference type="PANTHER" id="PTHR43047">
    <property type="entry name" value="TWO-COMPONENT HISTIDINE PROTEIN KINASE"/>
    <property type="match status" value="1"/>
</dbReference>
<evidence type="ECO:0000313" key="17">
    <source>
        <dbReference type="Proteomes" id="UP000317648"/>
    </source>
</evidence>
<dbReference type="EC" id="2.7.13.3" evidence="3"/>
<dbReference type="GO" id="GO:0009927">
    <property type="term" value="F:histidine phosphotransfer kinase activity"/>
    <property type="evidence" value="ECO:0007669"/>
    <property type="project" value="TreeGrafter"/>
</dbReference>
<dbReference type="EMBL" id="CP036433">
    <property type="protein sequence ID" value="QDU95873.1"/>
    <property type="molecule type" value="Genomic_DNA"/>
</dbReference>
<evidence type="ECO:0000256" key="12">
    <source>
        <dbReference type="SAM" id="Coils"/>
    </source>
</evidence>
<dbReference type="CDD" id="cd00082">
    <property type="entry name" value="HisKA"/>
    <property type="match status" value="1"/>
</dbReference>
<comment type="catalytic activity">
    <reaction evidence="1">
        <text>ATP + protein L-histidine = ADP + protein N-phospho-L-histidine.</text>
        <dbReference type="EC" id="2.7.13.3"/>
    </reaction>
</comment>
<evidence type="ECO:0000256" key="9">
    <source>
        <dbReference type="ARBA" id="ARBA00023012"/>
    </source>
</evidence>
<dbReference type="Gene3D" id="1.10.287.130">
    <property type="match status" value="1"/>
</dbReference>
<dbReference type="CDD" id="cd16922">
    <property type="entry name" value="HATPase_EvgS-ArcB-TorS-like"/>
    <property type="match status" value="1"/>
</dbReference>
<evidence type="ECO:0000256" key="10">
    <source>
        <dbReference type="ARBA" id="ARBA00023136"/>
    </source>
</evidence>
<dbReference type="AlphaFoldDB" id="A0A518DVM1"/>
<dbReference type="GO" id="GO:0005524">
    <property type="term" value="F:ATP binding"/>
    <property type="evidence" value="ECO:0007669"/>
    <property type="project" value="UniProtKB-KW"/>
</dbReference>
<keyword evidence="7 16" id="KW-0418">Kinase</keyword>
<feature type="domain" description="Response regulatory" evidence="15">
    <location>
        <begin position="1"/>
        <end position="104"/>
    </location>
</feature>
<dbReference type="InterPro" id="IPR001789">
    <property type="entry name" value="Sig_transdc_resp-reg_receiver"/>
</dbReference>
<dbReference type="OrthoDB" id="260274at2"/>
<dbReference type="PROSITE" id="PS50110">
    <property type="entry name" value="RESPONSE_REGULATORY"/>
    <property type="match status" value="1"/>
</dbReference>
<reference evidence="16 17" key="1">
    <citation type="submission" date="2019-02" db="EMBL/GenBank/DDBJ databases">
        <title>Deep-cultivation of Planctomycetes and their phenomic and genomic characterization uncovers novel biology.</title>
        <authorList>
            <person name="Wiegand S."/>
            <person name="Jogler M."/>
            <person name="Boedeker C."/>
            <person name="Pinto D."/>
            <person name="Vollmers J."/>
            <person name="Rivas-Marin E."/>
            <person name="Kohn T."/>
            <person name="Peeters S.H."/>
            <person name="Heuer A."/>
            <person name="Rast P."/>
            <person name="Oberbeckmann S."/>
            <person name="Bunk B."/>
            <person name="Jeske O."/>
            <person name="Meyerdierks A."/>
            <person name="Storesund J.E."/>
            <person name="Kallscheuer N."/>
            <person name="Luecker S."/>
            <person name="Lage O.M."/>
            <person name="Pohl T."/>
            <person name="Merkel B.J."/>
            <person name="Hornburger P."/>
            <person name="Mueller R.-W."/>
            <person name="Bruemmer F."/>
            <person name="Labrenz M."/>
            <person name="Spormann A.M."/>
            <person name="Op den Camp H."/>
            <person name="Overmann J."/>
            <person name="Amann R."/>
            <person name="Jetten M.S.M."/>
            <person name="Mascher T."/>
            <person name="Medema M.H."/>
            <person name="Devos D.P."/>
            <person name="Kaster A.-K."/>
            <person name="Ovreas L."/>
            <person name="Rohde M."/>
            <person name="Galperin M.Y."/>
            <person name="Jogler C."/>
        </authorList>
    </citation>
    <scope>NUCLEOTIDE SEQUENCE [LARGE SCALE GENOMIC DNA]</scope>
    <source>
        <strain evidence="16 17">Pla85_3_4</strain>
    </source>
</reference>
<name>A0A518DVM1_9BACT</name>
<evidence type="ECO:0000256" key="7">
    <source>
        <dbReference type="ARBA" id="ARBA00022777"/>
    </source>
</evidence>
<evidence type="ECO:0000259" key="14">
    <source>
        <dbReference type="PROSITE" id="PS50109"/>
    </source>
</evidence>
<evidence type="ECO:0000256" key="11">
    <source>
        <dbReference type="PROSITE-ProRule" id="PRU00169"/>
    </source>
</evidence>
<evidence type="ECO:0000256" key="6">
    <source>
        <dbReference type="ARBA" id="ARBA00022741"/>
    </source>
</evidence>
<keyword evidence="8" id="KW-0067">ATP-binding</keyword>
<dbReference type="InterPro" id="IPR036097">
    <property type="entry name" value="HisK_dim/P_sf"/>
</dbReference>
<dbReference type="InterPro" id="IPR003661">
    <property type="entry name" value="HisK_dim/P_dom"/>
</dbReference>
<evidence type="ECO:0000256" key="13">
    <source>
        <dbReference type="SAM" id="MobiDB-lite"/>
    </source>
</evidence>
<dbReference type="CDD" id="cd17574">
    <property type="entry name" value="REC_OmpR"/>
    <property type="match status" value="1"/>
</dbReference>